<feature type="coiled-coil region" evidence="1">
    <location>
        <begin position="547"/>
        <end position="609"/>
    </location>
</feature>
<evidence type="ECO:0000256" key="1">
    <source>
        <dbReference type="SAM" id="Coils"/>
    </source>
</evidence>
<sequence length="639" mass="71303">MAATKWGDSPLSLSGMSHNSSQVRAATQQFLSVPISTSAPIASTRRTVCLRFVSDGDLVTVSGPLAPMDEYLYDYQALLNDATTFLADPDNLKKFQHPEKYLLKRGHQVSEIVNRLRIYLKDAFDVKLGPDTIHQLGEFLTSGEVTIQSKTAEPTQCVPTPSKIMDGSQTLSTAPGRLDEEEYNAGRAKFLTHQVYDLTTSMPGLSSFIKEYYEVVPTSTDGAWDTSQRTGLLIRAPAEELESQTTFSMSWKNSVMMLTADEGTVVASFDVHDIDRIAPEHHKCAQNERTKGHSFFSKLTATKHGVVFFTAEALRWMIEHGCTDSVVSTRDIRVCVGFDPVVARWTRDGFVEAAMLMDDKLSSIGQQRMVKRVLAYMAPAPTVSLVHGMLVTKCKALKDQYRVSTHDRFGLDVVAQSTLSLHSSDTAKLKAEIQSLKDKLANVSQQTSLPSSPSNSRLLAKISELQRLNKELLLKHTDLATPKPSQLDAYLRKHACVNCKDFELDLLRECGMDDRSATELMSQRANNRNRFEIRLEGEVRDRMKPELDKLHCELDAKDEEIDTLTSQVLDKQQELDEMEARLSQLEQELRETRNRALQLNAENARLSSATKTSIGFVSDSPPDTYQPAVPSMDALVDSL</sequence>
<accession>A0A6M5XS41</accession>
<feature type="coiled-coil region" evidence="1">
    <location>
        <begin position="426"/>
        <end position="475"/>
    </location>
</feature>
<evidence type="ECO:0000313" key="2">
    <source>
        <dbReference type="EMBL" id="QJW82759.1"/>
    </source>
</evidence>
<keyword evidence="1" id="KW-0175">Coiled coil</keyword>
<organism evidence="2">
    <name type="scientific">Corvid orthoreovirus</name>
    <dbReference type="NCBI Taxonomy" id="2737667"/>
    <lineage>
        <taxon>Viruses</taxon>
        <taxon>Riboviria</taxon>
        <taxon>Orthornavirae</taxon>
        <taxon>Duplornaviricota</taxon>
        <taxon>Resentoviricetes</taxon>
        <taxon>Reovirales</taxon>
        <taxon>Spinareoviridae</taxon>
        <taxon>Orthoreovirus</taxon>
    </lineage>
</organism>
<dbReference type="EMBL" id="MN812701">
    <property type="protein sequence ID" value="QJW82759.1"/>
    <property type="molecule type" value="Genomic_RNA"/>
</dbReference>
<protein>
    <submittedName>
        <fullName evidence="2">Mu NS viral factory protein</fullName>
    </submittedName>
</protein>
<name>A0A6M5XS41_9REOV</name>
<proteinExistence type="predicted"/>
<reference evidence="2" key="1">
    <citation type="submission" date="2019-12" db="EMBL/GenBank/DDBJ databases">
        <title>Complete genome of an American crow orthoreovirus associated with necrotizing enterocolitis and splenitis.</title>
        <authorList>
            <person name="Feng K.H."/>
            <person name="Potgieter A.C."/>
            <person name="Allison A.B."/>
        </authorList>
    </citation>
    <scope>NUCLEOTIDE SEQUENCE</scope>
    <source>
        <strain evidence="2">AMCR/USA/WV/71/03</strain>
    </source>
</reference>